<evidence type="ECO:0000256" key="1">
    <source>
        <dbReference type="SAM" id="MobiDB-lite"/>
    </source>
</evidence>
<sequence>MNPQSTPTHEAESQENDATEYSSDSDGEVMIEKWHDVIKAIEMTTRDAFSNSPPFDSSPVAFRSYWYGIFTALHGEILSDPKIPKFLTAPAAENFTISLFDERGTGCCPCGLPDVSPNISLENDDGVTKGDLIYAFKEYMYGDSSPEIHAAFDSSTPKESIGALVYSSDWMSSGYGGRNGEKAVYNADEPNIVLYCCGPESFKENIQADEQPDKSVQQTEKQQQPKRESLL</sequence>
<dbReference type="Proteomes" id="UP000722485">
    <property type="component" value="Unassembled WGS sequence"/>
</dbReference>
<evidence type="ECO:0000313" key="2">
    <source>
        <dbReference type="EMBL" id="KAF7552125.1"/>
    </source>
</evidence>
<proteinExistence type="predicted"/>
<feature type="region of interest" description="Disordered" evidence="1">
    <location>
        <begin position="207"/>
        <end position="231"/>
    </location>
</feature>
<reference evidence="2" key="1">
    <citation type="submission" date="2020-03" db="EMBL/GenBank/DDBJ databases">
        <title>Draft Genome Sequence of Cylindrodendrum hubeiense.</title>
        <authorList>
            <person name="Buettner E."/>
            <person name="Kellner H."/>
        </authorList>
    </citation>
    <scope>NUCLEOTIDE SEQUENCE</scope>
    <source>
        <strain evidence="2">IHI 201604</strain>
    </source>
</reference>
<dbReference type="OrthoDB" id="5243768at2759"/>
<organism evidence="2 3">
    <name type="scientific">Cylindrodendrum hubeiense</name>
    <dbReference type="NCBI Taxonomy" id="595255"/>
    <lineage>
        <taxon>Eukaryota</taxon>
        <taxon>Fungi</taxon>
        <taxon>Dikarya</taxon>
        <taxon>Ascomycota</taxon>
        <taxon>Pezizomycotina</taxon>
        <taxon>Sordariomycetes</taxon>
        <taxon>Hypocreomycetidae</taxon>
        <taxon>Hypocreales</taxon>
        <taxon>Nectriaceae</taxon>
        <taxon>Cylindrodendrum</taxon>
    </lineage>
</organism>
<gene>
    <name evidence="2" type="ORF">G7Z17_g4534</name>
</gene>
<feature type="compositionally biased region" description="Acidic residues" evidence="1">
    <location>
        <begin position="13"/>
        <end position="26"/>
    </location>
</feature>
<name>A0A9P5HIY2_9HYPO</name>
<keyword evidence="3" id="KW-1185">Reference proteome</keyword>
<feature type="region of interest" description="Disordered" evidence="1">
    <location>
        <begin position="1"/>
        <end position="26"/>
    </location>
</feature>
<dbReference type="AlphaFoldDB" id="A0A9P5HIY2"/>
<dbReference type="EMBL" id="JAANBB010000066">
    <property type="protein sequence ID" value="KAF7552125.1"/>
    <property type="molecule type" value="Genomic_DNA"/>
</dbReference>
<evidence type="ECO:0000313" key="3">
    <source>
        <dbReference type="Proteomes" id="UP000722485"/>
    </source>
</evidence>
<protein>
    <submittedName>
        <fullName evidence="2">Uncharacterized protein</fullName>
    </submittedName>
</protein>
<accession>A0A9P5HIY2</accession>
<comment type="caution">
    <text evidence="2">The sequence shown here is derived from an EMBL/GenBank/DDBJ whole genome shotgun (WGS) entry which is preliminary data.</text>
</comment>